<dbReference type="Proteomes" id="UP000263012">
    <property type="component" value="Chromosome"/>
</dbReference>
<dbReference type="SUPFAM" id="SSF56349">
    <property type="entry name" value="DNA breaking-rejoining enzymes"/>
    <property type="match status" value="1"/>
</dbReference>
<feature type="domain" description="MIP18 family-like" evidence="2">
    <location>
        <begin position="18"/>
        <end position="92"/>
    </location>
</feature>
<keyword evidence="4" id="KW-1185">Reference proteome</keyword>
<dbReference type="GeneID" id="37879585"/>
<dbReference type="InterPro" id="IPR011010">
    <property type="entry name" value="DNA_brk_join_enz"/>
</dbReference>
<evidence type="ECO:0000313" key="3">
    <source>
        <dbReference type="EMBL" id="AUX10828.1"/>
    </source>
</evidence>
<dbReference type="OrthoDB" id="37162at2157"/>
<dbReference type="RefSeq" id="WP_119821485.1">
    <property type="nucleotide sequence ID" value="NZ_CP025066.1"/>
</dbReference>
<dbReference type="SUPFAM" id="SSF117916">
    <property type="entry name" value="Fe-S cluster assembly (FSCA) domain-like"/>
    <property type="match status" value="1"/>
</dbReference>
<dbReference type="KEGG" id="hdf:AArcSl_3222"/>
<evidence type="ECO:0000256" key="1">
    <source>
        <dbReference type="SAM" id="MobiDB-lite"/>
    </source>
</evidence>
<gene>
    <name evidence="3" type="ORF">AArcSl_3222</name>
</gene>
<dbReference type="EMBL" id="CP025066">
    <property type="protein sequence ID" value="AUX10828.1"/>
    <property type="molecule type" value="Genomic_DNA"/>
</dbReference>
<dbReference type="InterPro" id="IPR034904">
    <property type="entry name" value="FSCA_dom_sf"/>
</dbReference>
<feature type="compositionally biased region" description="Polar residues" evidence="1">
    <location>
        <begin position="1"/>
        <end position="12"/>
    </location>
</feature>
<organism evidence="3 4">
    <name type="scientific">Halalkaliarchaeum desulfuricum</name>
    <dbReference type="NCBI Taxonomy" id="2055893"/>
    <lineage>
        <taxon>Archaea</taxon>
        <taxon>Methanobacteriati</taxon>
        <taxon>Methanobacteriota</taxon>
        <taxon>Stenosarchaea group</taxon>
        <taxon>Halobacteria</taxon>
        <taxon>Halobacteriales</taxon>
        <taxon>Haloferacaceae</taxon>
        <taxon>Halalkaliarchaeum</taxon>
    </lineage>
</organism>
<dbReference type="Gene3D" id="3.30.300.130">
    <property type="entry name" value="Fe-S cluster assembly (FSCA)"/>
    <property type="match status" value="1"/>
</dbReference>
<dbReference type="InterPro" id="IPR002744">
    <property type="entry name" value="MIP18-like"/>
</dbReference>
<proteinExistence type="predicted"/>
<dbReference type="Pfam" id="PF01883">
    <property type="entry name" value="FeS_assembly_P"/>
    <property type="match status" value="1"/>
</dbReference>
<accession>A0A343TP06</accession>
<reference evidence="4" key="1">
    <citation type="submission" date="2017-11" db="EMBL/GenBank/DDBJ databases">
        <title>Phenotypic and genomic properties of facultatively anaerobic sulfur-reducing natronoarchaea from hypersaline soda lakes.</title>
        <authorList>
            <person name="Sorokin D.Y."/>
            <person name="Kublanov I.V."/>
            <person name="Roman P."/>
            <person name="Sinninghe Damste J.S."/>
            <person name="Golyshin P.N."/>
            <person name="Rojo D."/>
            <person name="Ciordia S."/>
            <person name="Mena M.D.C."/>
            <person name="Ferrer M."/>
            <person name="Messina E."/>
            <person name="Smedile F."/>
            <person name="La Spada G."/>
            <person name="La Cono V."/>
            <person name="Yakimov M.M."/>
        </authorList>
    </citation>
    <scope>NUCLEOTIDE SEQUENCE [LARGE SCALE GENOMIC DNA]</scope>
    <source>
        <strain evidence="4">AArc-Sl</strain>
    </source>
</reference>
<name>A0A343TP06_9EURY</name>
<sequence length="260" mass="28340">MSGTHSAETGTEPTVPDRDAIRERLRRVDDPELDRSIVELEYVEEIRIDDGEVAVCFVLPTAWCSPAFAWMMATGIRDEVGSLPNVTDVTVELRDHMHAAEITEGVNDRRSFVETFPAAEDDVAEVRRKLDEKARLARQHAAVEALLDAGIAPGQIVDLTLDHLDRGSDTVGTAVSLRGGAVFAVIDDEPLADYLEKARETGIVTSTDDCLFADPDGEPIDPEEFDVVHSRARAAGVNVTGQGSVCAALHESRHRRGDDK</sequence>
<feature type="region of interest" description="Disordered" evidence="1">
    <location>
        <begin position="1"/>
        <end position="23"/>
    </location>
</feature>
<evidence type="ECO:0000313" key="4">
    <source>
        <dbReference type="Proteomes" id="UP000263012"/>
    </source>
</evidence>
<dbReference type="AlphaFoldDB" id="A0A343TP06"/>
<evidence type="ECO:0000259" key="2">
    <source>
        <dbReference type="Pfam" id="PF01883"/>
    </source>
</evidence>
<protein>
    <recommendedName>
        <fullName evidence="2">MIP18 family-like domain-containing protein</fullName>
    </recommendedName>
</protein>
<dbReference type="GO" id="GO:0003677">
    <property type="term" value="F:DNA binding"/>
    <property type="evidence" value="ECO:0007669"/>
    <property type="project" value="InterPro"/>
</dbReference>